<proteinExistence type="predicted"/>
<dbReference type="InterPro" id="IPR001296">
    <property type="entry name" value="Glyco_trans_1"/>
</dbReference>
<dbReference type="PANTHER" id="PTHR46401:SF2">
    <property type="entry name" value="GLYCOSYLTRANSFERASE WBBK-RELATED"/>
    <property type="match status" value="1"/>
</dbReference>
<keyword evidence="1 4" id="KW-0808">Transferase</keyword>
<dbReference type="KEGG" id="syc:syc2194_d"/>
<dbReference type="Pfam" id="PF13439">
    <property type="entry name" value="Glyco_transf_4"/>
    <property type="match status" value="1"/>
</dbReference>
<dbReference type="SUPFAM" id="SSF53756">
    <property type="entry name" value="UDP-Glycosyltransferase/glycogen phosphorylase"/>
    <property type="match status" value="2"/>
</dbReference>
<sequence length="793" mass="89432">MQIGIIAPSSVPFCIGGAEKFWWGLQRAFNDLTPHAAELIKLPSPENNIYDLIQSYQRFSRFNLNHFDLLISSKYPAWMVNHPRHLCYLQHRLRGLYDTDNGHQGNLNLARYSQLQKIEKILEKNGDRSQLELLFSELNDFLKNEPSDSKLLEFPGQLIRKVIHFCDRIALSPTEIAGYAAISQNVAQRKNYLPDSVRPKVIYHPSDLEKFYCDKQDYFFTISRLDNAKRVSLLISAMQQAKTDIPLLIAGTGPESESLKKQAGNDSRVRFLGFVKDREVIDLYANALAVLYVPYDEDYGLVPIEAFRSGKPVITVTDAGGPLEFVQNLTTGWVVPPKPAAIAQAIDDCSQNPSRAAEYGKAGQAIAETITWEKTVQELLDLVEPKLQPATPRRSQLVIGSTFPVTPPRSGGQSRIFNLYRALSHEFEVELISLGPVNSEPKTYQINPNFCEVVIPKSPIHQKLESRLERQAGISIGDLAATFYGDRTPQLLEVIEQRRSQADVLIASHPYLLPWLQPNSRANKLVYEAHNCEFDLKRGLFPQNRKGTNLTQEVLKLEENACQQADLIVACLEADWERLCHLYHCQKTPYVLVPNGVNCQEVTFVDSALRSQWKQKIGYSSFIFLFIGSWHQPNVEAAHSIVSWAIDFPEQQFLIVGSVGHAIEQEFRRIPPNIHCLGEVDARTKQVALNVADVALNPMTSGSGSNLKVVEYLAGGLPLITTEFGVRALPLELQEQCQIGALNEFPMLMQKAIDQPDLHDPIARRNARYIVEQKLDWRAIAKDYAIALKELLK</sequence>
<dbReference type="CDD" id="cd03801">
    <property type="entry name" value="GT4_PimA-like"/>
    <property type="match status" value="2"/>
</dbReference>
<dbReference type="Pfam" id="PF00534">
    <property type="entry name" value="Glycos_transf_1"/>
    <property type="match status" value="1"/>
</dbReference>
<reference evidence="4 5" key="1">
    <citation type="journal article" date="2007" name="Photosyn. Res.">
        <title>Complete nucleotide sequence of the freshwater unicellular cyanobacterium Synechococcus elongatus PCC 6301 chromosome: gene content and organization.</title>
        <authorList>
            <person name="Sugita C."/>
            <person name="Ogata K."/>
            <person name="Shikata M."/>
            <person name="Jikuya H."/>
            <person name="Takano J."/>
            <person name="Furumichi M."/>
            <person name="Kanehisa M."/>
            <person name="Omata T."/>
            <person name="Sugiura M."/>
            <person name="Sugita M."/>
        </authorList>
    </citation>
    <scope>NUCLEOTIDE SEQUENCE [LARGE SCALE GENOMIC DNA]</scope>
    <source>
        <strain evidence="5">ATCC 27144 / PCC 6301 / SAUG 1402/1</strain>
    </source>
</reference>
<dbReference type="Proteomes" id="UP000001175">
    <property type="component" value="Chromosome"/>
</dbReference>
<dbReference type="PANTHER" id="PTHR46401">
    <property type="entry name" value="GLYCOSYLTRANSFERASE WBBK-RELATED"/>
    <property type="match status" value="1"/>
</dbReference>
<gene>
    <name evidence="4" type="ordered locus">syc2194_d</name>
</gene>
<evidence type="ECO:0000256" key="1">
    <source>
        <dbReference type="ARBA" id="ARBA00022679"/>
    </source>
</evidence>
<dbReference type="Pfam" id="PF13692">
    <property type="entry name" value="Glyco_trans_1_4"/>
    <property type="match status" value="1"/>
</dbReference>
<evidence type="ECO:0000259" key="3">
    <source>
        <dbReference type="Pfam" id="PF13439"/>
    </source>
</evidence>
<dbReference type="GO" id="GO:0016757">
    <property type="term" value="F:glycosyltransferase activity"/>
    <property type="evidence" value="ECO:0007669"/>
    <property type="project" value="InterPro"/>
</dbReference>
<feature type="domain" description="Glycosyltransferase subfamily 4-like N-terminal" evidence="3">
    <location>
        <begin position="411"/>
        <end position="600"/>
    </location>
</feature>
<name>A0A0H3K5B8_SYNP6</name>
<dbReference type="InterPro" id="IPR028098">
    <property type="entry name" value="Glyco_trans_4-like_N"/>
</dbReference>
<dbReference type="Gene3D" id="3.40.50.2000">
    <property type="entry name" value="Glycogen Phosphorylase B"/>
    <property type="match status" value="3"/>
</dbReference>
<dbReference type="AlphaFoldDB" id="A0A0H3K5B8"/>
<accession>A0A0H3K5B8</accession>
<evidence type="ECO:0000259" key="2">
    <source>
        <dbReference type="Pfam" id="PF00534"/>
    </source>
</evidence>
<feature type="domain" description="Glycosyl transferase family 1" evidence="2">
    <location>
        <begin position="214"/>
        <end position="364"/>
    </location>
</feature>
<organism evidence="4 5">
    <name type="scientific">Synechococcus sp. (strain ATCC 27144 / PCC 6301 / SAUG 1402/1)</name>
    <name type="common">Anacystis nidulans</name>
    <dbReference type="NCBI Taxonomy" id="269084"/>
    <lineage>
        <taxon>Bacteria</taxon>
        <taxon>Bacillati</taxon>
        <taxon>Cyanobacteriota</taxon>
        <taxon>Cyanophyceae</taxon>
        <taxon>Synechococcales</taxon>
        <taxon>Synechococcaceae</taxon>
        <taxon>Synechococcus</taxon>
    </lineage>
</organism>
<dbReference type="RefSeq" id="WP_011244504.1">
    <property type="nucleotide sequence ID" value="NC_006576.1"/>
</dbReference>
<protein>
    <submittedName>
        <fullName evidence="4">Putative glycosyltransferase</fullName>
    </submittedName>
</protein>
<evidence type="ECO:0000313" key="5">
    <source>
        <dbReference type="Proteomes" id="UP000001175"/>
    </source>
</evidence>
<dbReference type="GO" id="GO:0009103">
    <property type="term" value="P:lipopolysaccharide biosynthetic process"/>
    <property type="evidence" value="ECO:0007669"/>
    <property type="project" value="TreeGrafter"/>
</dbReference>
<dbReference type="eggNOG" id="COG0438">
    <property type="taxonomic scope" value="Bacteria"/>
</dbReference>
<evidence type="ECO:0000313" key="4">
    <source>
        <dbReference type="EMBL" id="BAD80384.1"/>
    </source>
</evidence>
<dbReference type="EMBL" id="AP008231">
    <property type="protein sequence ID" value="BAD80384.1"/>
    <property type="molecule type" value="Genomic_DNA"/>
</dbReference>